<evidence type="ECO:0000313" key="2">
    <source>
        <dbReference type="Proteomes" id="UP001058974"/>
    </source>
</evidence>
<dbReference type="AlphaFoldDB" id="A0A9D4XEZ4"/>
<gene>
    <name evidence="1" type="ORF">KIW84_043359</name>
</gene>
<evidence type="ECO:0000313" key="1">
    <source>
        <dbReference type="EMBL" id="KAI5419133.1"/>
    </source>
</evidence>
<dbReference type="Proteomes" id="UP001058974">
    <property type="component" value="Chromosome 4"/>
</dbReference>
<name>A0A9D4XEZ4_PEA</name>
<proteinExistence type="predicted"/>
<dbReference type="PANTHER" id="PTHR32108">
    <property type="entry name" value="DNA-DIRECTED RNA POLYMERASE SUBUNIT ALPHA"/>
    <property type="match status" value="1"/>
</dbReference>
<comment type="caution">
    <text evidence="1">The sequence shown here is derived from an EMBL/GenBank/DDBJ whole genome shotgun (WGS) entry which is preliminary data.</text>
</comment>
<sequence>MVEDGKEVLIPTFPSVMNIADVSGVTRSGRIFVVVVPTRTEDVVIEKSSQEKTPVIQVGQSSIVNQNVDQDEVLKLIKKSDFNMVDQLLHIPSKIFVLSLLTSSEAHREDLQKTVIESVFGLVVKFRTYSFLRNRNRRSGSPPTAENAEDSAFCLVLAQKLLFCLR</sequence>
<protein>
    <submittedName>
        <fullName evidence="1">Uncharacterized protein</fullName>
    </submittedName>
</protein>
<reference evidence="1 2" key="1">
    <citation type="journal article" date="2022" name="Nat. Genet.">
        <title>Improved pea reference genome and pan-genome highlight genomic features and evolutionary characteristics.</title>
        <authorList>
            <person name="Yang T."/>
            <person name="Liu R."/>
            <person name="Luo Y."/>
            <person name="Hu S."/>
            <person name="Wang D."/>
            <person name="Wang C."/>
            <person name="Pandey M.K."/>
            <person name="Ge S."/>
            <person name="Xu Q."/>
            <person name="Li N."/>
            <person name="Li G."/>
            <person name="Huang Y."/>
            <person name="Saxena R.K."/>
            <person name="Ji Y."/>
            <person name="Li M."/>
            <person name="Yan X."/>
            <person name="He Y."/>
            <person name="Liu Y."/>
            <person name="Wang X."/>
            <person name="Xiang C."/>
            <person name="Varshney R.K."/>
            <person name="Ding H."/>
            <person name="Gao S."/>
            <person name="Zong X."/>
        </authorList>
    </citation>
    <scope>NUCLEOTIDE SEQUENCE [LARGE SCALE GENOMIC DNA]</scope>
    <source>
        <strain evidence="1 2">cv. Zhongwan 6</strain>
    </source>
</reference>
<accession>A0A9D4XEZ4</accession>
<dbReference type="EMBL" id="JAMSHJ010000004">
    <property type="protein sequence ID" value="KAI5419133.1"/>
    <property type="molecule type" value="Genomic_DNA"/>
</dbReference>
<dbReference type="PANTHER" id="PTHR32108:SF9">
    <property type="entry name" value="REVERSE TRANSCRIPTASE RNASE H-LIKE DOMAIN-CONTAINING PROTEIN"/>
    <property type="match status" value="1"/>
</dbReference>
<organism evidence="1 2">
    <name type="scientific">Pisum sativum</name>
    <name type="common">Garden pea</name>
    <name type="synonym">Lathyrus oleraceus</name>
    <dbReference type="NCBI Taxonomy" id="3888"/>
    <lineage>
        <taxon>Eukaryota</taxon>
        <taxon>Viridiplantae</taxon>
        <taxon>Streptophyta</taxon>
        <taxon>Embryophyta</taxon>
        <taxon>Tracheophyta</taxon>
        <taxon>Spermatophyta</taxon>
        <taxon>Magnoliopsida</taxon>
        <taxon>eudicotyledons</taxon>
        <taxon>Gunneridae</taxon>
        <taxon>Pentapetalae</taxon>
        <taxon>rosids</taxon>
        <taxon>fabids</taxon>
        <taxon>Fabales</taxon>
        <taxon>Fabaceae</taxon>
        <taxon>Papilionoideae</taxon>
        <taxon>50 kb inversion clade</taxon>
        <taxon>NPAAA clade</taxon>
        <taxon>Hologalegina</taxon>
        <taxon>IRL clade</taxon>
        <taxon>Fabeae</taxon>
        <taxon>Lathyrus</taxon>
    </lineage>
</organism>
<dbReference type="Gramene" id="Psat04G0335900-T1">
    <property type="protein sequence ID" value="KAI5419133.1"/>
    <property type="gene ID" value="KIW84_043359"/>
</dbReference>
<keyword evidence="2" id="KW-1185">Reference proteome</keyword>